<gene>
    <name evidence="2" type="ORF">AYI69_g11430</name>
</gene>
<evidence type="ECO:0000313" key="2">
    <source>
        <dbReference type="EMBL" id="OMJ07535.1"/>
    </source>
</evidence>
<feature type="non-terminal residue" evidence="2">
    <location>
        <position position="62"/>
    </location>
</feature>
<organism evidence="2 3">
    <name type="scientific">Smittium culicis</name>
    <dbReference type="NCBI Taxonomy" id="133412"/>
    <lineage>
        <taxon>Eukaryota</taxon>
        <taxon>Fungi</taxon>
        <taxon>Fungi incertae sedis</taxon>
        <taxon>Zoopagomycota</taxon>
        <taxon>Kickxellomycotina</taxon>
        <taxon>Harpellomycetes</taxon>
        <taxon>Harpellales</taxon>
        <taxon>Legeriomycetaceae</taxon>
        <taxon>Smittium</taxon>
    </lineage>
</organism>
<proteinExistence type="predicted"/>
<keyword evidence="3" id="KW-1185">Reference proteome</keyword>
<dbReference type="Proteomes" id="UP000187429">
    <property type="component" value="Unassembled WGS sequence"/>
</dbReference>
<dbReference type="EMBL" id="LSSM01007635">
    <property type="protein sequence ID" value="OMJ07535.1"/>
    <property type="molecule type" value="Genomic_DNA"/>
</dbReference>
<protein>
    <submittedName>
        <fullName evidence="2">Uncharacterized protein</fullName>
    </submittedName>
</protein>
<feature type="region of interest" description="Disordered" evidence="1">
    <location>
        <begin position="25"/>
        <end position="62"/>
    </location>
</feature>
<feature type="compositionally biased region" description="Polar residues" evidence="1">
    <location>
        <begin position="45"/>
        <end position="56"/>
    </location>
</feature>
<name>A0A1R1WYT5_9FUNG</name>
<sequence>MRRKKCGKLTKNNCPISDYVNAKSNANRSIKVDRNKKAKQKKSHGQNCGHQTQQNRCEIPNI</sequence>
<dbReference type="AlphaFoldDB" id="A0A1R1WYT5"/>
<evidence type="ECO:0000256" key="1">
    <source>
        <dbReference type="SAM" id="MobiDB-lite"/>
    </source>
</evidence>
<reference evidence="3" key="1">
    <citation type="submission" date="2017-01" db="EMBL/GenBank/DDBJ databases">
        <authorList>
            <person name="Wang Y."/>
            <person name="White M."/>
            <person name="Kvist S."/>
            <person name="Moncalvo J.-M."/>
        </authorList>
    </citation>
    <scope>NUCLEOTIDE SEQUENCE [LARGE SCALE GENOMIC DNA]</scope>
    <source>
        <strain evidence="3">ID-206-W2</strain>
    </source>
</reference>
<comment type="caution">
    <text evidence="2">The sequence shown here is derived from an EMBL/GenBank/DDBJ whole genome shotgun (WGS) entry which is preliminary data.</text>
</comment>
<evidence type="ECO:0000313" key="3">
    <source>
        <dbReference type="Proteomes" id="UP000187429"/>
    </source>
</evidence>
<accession>A0A1R1WYT5</accession>